<dbReference type="AlphaFoldDB" id="A0A2G8RZY6"/>
<dbReference type="EMBL" id="AYKW01000034">
    <property type="protein sequence ID" value="PIL27054.1"/>
    <property type="molecule type" value="Genomic_DNA"/>
</dbReference>
<sequence>METTFFADAVLFDMDGTLTDSIAAVEAAWSKVARDIGQDPAYVIAATHGKRAIDNLAQFKPHIAAHEMDAEVQAFEESILFFADAYAMHGPGSHPREISPVSSGEATPSSTGATIASSRLSSSDSQCSLASDLEDGTSLSPVRPAFVRRIATLLIFHVSHDAVVHWHQMP</sequence>
<organism evidence="2 3">
    <name type="scientific">Ganoderma sinense ZZ0214-1</name>
    <dbReference type="NCBI Taxonomy" id="1077348"/>
    <lineage>
        <taxon>Eukaryota</taxon>
        <taxon>Fungi</taxon>
        <taxon>Dikarya</taxon>
        <taxon>Basidiomycota</taxon>
        <taxon>Agaricomycotina</taxon>
        <taxon>Agaricomycetes</taxon>
        <taxon>Polyporales</taxon>
        <taxon>Polyporaceae</taxon>
        <taxon>Ganoderma</taxon>
    </lineage>
</organism>
<feature type="region of interest" description="Disordered" evidence="1">
    <location>
        <begin position="93"/>
        <end position="119"/>
    </location>
</feature>
<protein>
    <submittedName>
        <fullName evidence="2">Uncharacterized protein</fullName>
    </submittedName>
</protein>
<evidence type="ECO:0000313" key="3">
    <source>
        <dbReference type="Proteomes" id="UP000230002"/>
    </source>
</evidence>
<dbReference type="Gene3D" id="1.10.150.240">
    <property type="entry name" value="Putative phosphatase, domain 2"/>
    <property type="match status" value="1"/>
</dbReference>
<dbReference type="GO" id="GO:0050308">
    <property type="term" value="F:sugar-phosphatase activity"/>
    <property type="evidence" value="ECO:0007669"/>
    <property type="project" value="TreeGrafter"/>
</dbReference>
<dbReference type="InterPro" id="IPR036412">
    <property type="entry name" value="HAD-like_sf"/>
</dbReference>
<feature type="compositionally biased region" description="Polar residues" evidence="1">
    <location>
        <begin position="100"/>
        <end position="115"/>
    </location>
</feature>
<evidence type="ECO:0000313" key="2">
    <source>
        <dbReference type="EMBL" id="PIL27054.1"/>
    </source>
</evidence>
<dbReference type="PANTHER" id="PTHR43481">
    <property type="entry name" value="FRUCTOSE-1-PHOSPHATE PHOSPHATASE"/>
    <property type="match status" value="1"/>
</dbReference>
<proteinExistence type="predicted"/>
<dbReference type="PANTHER" id="PTHR43481:SF2">
    <property type="entry name" value="PHOSPHATASE"/>
    <property type="match status" value="1"/>
</dbReference>
<comment type="caution">
    <text evidence="2">The sequence shown here is derived from an EMBL/GenBank/DDBJ whole genome shotgun (WGS) entry which is preliminary data.</text>
</comment>
<dbReference type="OrthoDB" id="40579at2759"/>
<gene>
    <name evidence="2" type="ORF">GSI_10193</name>
</gene>
<dbReference type="InterPro" id="IPR023198">
    <property type="entry name" value="PGP-like_dom2"/>
</dbReference>
<dbReference type="FunFam" id="3.40.50.1000:FF:000162">
    <property type="entry name" value="HAD-like protein"/>
    <property type="match status" value="1"/>
</dbReference>
<accession>A0A2G8RZY6</accession>
<dbReference type="Pfam" id="PF00702">
    <property type="entry name" value="Hydrolase"/>
    <property type="match status" value="1"/>
</dbReference>
<name>A0A2G8RZY6_9APHY</name>
<dbReference type="SUPFAM" id="SSF56784">
    <property type="entry name" value="HAD-like"/>
    <property type="match status" value="1"/>
</dbReference>
<evidence type="ECO:0000256" key="1">
    <source>
        <dbReference type="SAM" id="MobiDB-lite"/>
    </source>
</evidence>
<dbReference type="InterPro" id="IPR051806">
    <property type="entry name" value="HAD-like_SPP"/>
</dbReference>
<dbReference type="STRING" id="1077348.A0A2G8RZY6"/>
<reference evidence="2 3" key="1">
    <citation type="journal article" date="2015" name="Sci. Rep.">
        <title>Chromosome-level genome map provides insights into diverse defense mechanisms in the medicinal fungus Ganoderma sinense.</title>
        <authorList>
            <person name="Zhu Y."/>
            <person name="Xu J."/>
            <person name="Sun C."/>
            <person name="Zhou S."/>
            <person name="Xu H."/>
            <person name="Nelson D.R."/>
            <person name="Qian J."/>
            <person name="Song J."/>
            <person name="Luo H."/>
            <person name="Xiang L."/>
            <person name="Li Y."/>
            <person name="Xu Z."/>
            <person name="Ji A."/>
            <person name="Wang L."/>
            <person name="Lu S."/>
            <person name="Hayward A."/>
            <person name="Sun W."/>
            <person name="Li X."/>
            <person name="Schwartz D.C."/>
            <person name="Wang Y."/>
            <person name="Chen S."/>
        </authorList>
    </citation>
    <scope>NUCLEOTIDE SEQUENCE [LARGE SCALE GENOMIC DNA]</scope>
    <source>
        <strain evidence="2 3">ZZ0214-1</strain>
    </source>
</reference>
<dbReference type="Proteomes" id="UP000230002">
    <property type="component" value="Unassembled WGS sequence"/>
</dbReference>
<keyword evidence="3" id="KW-1185">Reference proteome</keyword>